<accession>A0ACC4DIR7</accession>
<protein>
    <submittedName>
        <fullName evidence="1">Uncharacterized protein</fullName>
    </submittedName>
</protein>
<reference evidence="1" key="1">
    <citation type="submission" date="2024-12" db="EMBL/GenBank/DDBJ databases">
        <title>Comparative genomics and development of molecular markers within Purpureocillium lilacinum and among Purpureocillium species.</title>
        <authorList>
            <person name="Yeh Z.-Y."/>
            <person name="Ni N.-T."/>
            <person name="Lo P.-H."/>
            <person name="Mushyakhwo K."/>
            <person name="Lin C.-F."/>
            <person name="Nai Y.-S."/>
        </authorList>
    </citation>
    <scope>NUCLEOTIDE SEQUENCE</scope>
    <source>
        <strain evidence="1">NCHU-NPUST-175</strain>
    </source>
</reference>
<dbReference type="Proteomes" id="UP001638806">
    <property type="component" value="Unassembled WGS sequence"/>
</dbReference>
<proteinExistence type="predicted"/>
<keyword evidence="2" id="KW-1185">Reference proteome</keyword>
<name>A0ACC4DIR7_PURLI</name>
<gene>
    <name evidence="1" type="ORF">ACCO45_010768</name>
</gene>
<evidence type="ECO:0000313" key="2">
    <source>
        <dbReference type="Proteomes" id="UP001638806"/>
    </source>
</evidence>
<comment type="caution">
    <text evidence="1">The sequence shown here is derived from an EMBL/GenBank/DDBJ whole genome shotgun (WGS) entry which is preliminary data.</text>
</comment>
<evidence type="ECO:0000313" key="1">
    <source>
        <dbReference type="EMBL" id="KAL3955205.1"/>
    </source>
</evidence>
<organism evidence="1 2">
    <name type="scientific">Purpureocillium lilacinum</name>
    <name type="common">Paecilomyces lilacinus</name>
    <dbReference type="NCBI Taxonomy" id="33203"/>
    <lineage>
        <taxon>Eukaryota</taxon>
        <taxon>Fungi</taxon>
        <taxon>Dikarya</taxon>
        <taxon>Ascomycota</taxon>
        <taxon>Pezizomycotina</taxon>
        <taxon>Sordariomycetes</taxon>
        <taxon>Hypocreomycetidae</taxon>
        <taxon>Hypocreales</taxon>
        <taxon>Ophiocordycipitaceae</taxon>
        <taxon>Purpureocillium</taxon>
    </lineage>
</organism>
<dbReference type="EMBL" id="JBGNUJ010000010">
    <property type="protein sequence ID" value="KAL3955205.1"/>
    <property type="molecule type" value="Genomic_DNA"/>
</dbReference>
<sequence length="97" mass="10167">MTGHSHIQDATENSTHSRDSYCTRAMASRGALGAHASEDPSRKATCKPHASAVASVCSSTASHAGGHILPSGWTALVSPFSLRTRTPVRSRLFSTSC</sequence>